<proteinExistence type="predicted"/>
<protein>
    <submittedName>
        <fullName evidence="2">Uncharacterized protein</fullName>
    </submittedName>
</protein>
<evidence type="ECO:0000313" key="3">
    <source>
        <dbReference type="Proteomes" id="UP001283361"/>
    </source>
</evidence>
<evidence type="ECO:0000313" key="2">
    <source>
        <dbReference type="EMBL" id="KAK3789216.1"/>
    </source>
</evidence>
<feature type="compositionally biased region" description="Polar residues" evidence="1">
    <location>
        <begin position="20"/>
        <end position="30"/>
    </location>
</feature>
<dbReference type="Proteomes" id="UP001283361">
    <property type="component" value="Unassembled WGS sequence"/>
</dbReference>
<accession>A0AAE1AL90</accession>
<dbReference type="AlphaFoldDB" id="A0AAE1AL90"/>
<dbReference type="EMBL" id="JAWDGP010001678">
    <property type="protein sequence ID" value="KAK3789216.1"/>
    <property type="molecule type" value="Genomic_DNA"/>
</dbReference>
<organism evidence="2 3">
    <name type="scientific">Elysia crispata</name>
    <name type="common">lettuce slug</name>
    <dbReference type="NCBI Taxonomy" id="231223"/>
    <lineage>
        <taxon>Eukaryota</taxon>
        <taxon>Metazoa</taxon>
        <taxon>Spiralia</taxon>
        <taxon>Lophotrochozoa</taxon>
        <taxon>Mollusca</taxon>
        <taxon>Gastropoda</taxon>
        <taxon>Heterobranchia</taxon>
        <taxon>Euthyneura</taxon>
        <taxon>Panpulmonata</taxon>
        <taxon>Sacoglossa</taxon>
        <taxon>Placobranchoidea</taxon>
        <taxon>Plakobranchidae</taxon>
        <taxon>Elysia</taxon>
    </lineage>
</organism>
<feature type="compositionally biased region" description="Basic and acidic residues" evidence="1">
    <location>
        <begin position="1"/>
        <end position="16"/>
    </location>
</feature>
<reference evidence="2" key="1">
    <citation type="journal article" date="2023" name="G3 (Bethesda)">
        <title>A reference genome for the long-term kleptoplast-retaining sea slug Elysia crispata morphotype clarki.</title>
        <authorList>
            <person name="Eastman K.E."/>
            <person name="Pendleton A.L."/>
            <person name="Shaikh M.A."/>
            <person name="Suttiyut T."/>
            <person name="Ogas R."/>
            <person name="Tomko P."/>
            <person name="Gavelis G."/>
            <person name="Widhalm J.R."/>
            <person name="Wisecaver J.H."/>
        </authorList>
    </citation>
    <scope>NUCLEOTIDE SEQUENCE</scope>
    <source>
        <strain evidence="2">ECLA1</strain>
    </source>
</reference>
<feature type="region of interest" description="Disordered" evidence="1">
    <location>
        <begin position="1"/>
        <end position="30"/>
    </location>
</feature>
<keyword evidence="3" id="KW-1185">Reference proteome</keyword>
<comment type="caution">
    <text evidence="2">The sequence shown here is derived from an EMBL/GenBank/DDBJ whole genome shotgun (WGS) entry which is preliminary data.</text>
</comment>
<evidence type="ECO:0000256" key="1">
    <source>
        <dbReference type="SAM" id="MobiDB-lite"/>
    </source>
</evidence>
<name>A0AAE1AL90_9GAST</name>
<gene>
    <name evidence="2" type="ORF">RRG08_001606</name>
</gene>
<sequence>MERRECSTIYGERAEGGEEFTSSPNESSPPTIECRCREGLLPLSSGHCLNVRRKEAGPRFRLPQLCRPLSAIVGYCRAMSELVECCREACRIQHALPRHVASRVLITGVA</sequence>